<reference evidence="2" key="1">
    <citation type="submission" date="2020-06" db="EMBL/GenBank/DDBJ databases">
        <title>WGS assembly of Ceratodon purpureus strain R40.</title>
        <authorList>
            <person name="Carey S.B."/>
            <person name="Jenkins J."/>
            <person name="Shu S."/>
            <person name="Lovell J.T."/>
            <person name="Sreedasyam A."/>
            <person name="Maumus F."/>
            <person name="Tiley G.P."/>
            <person name="Fernandez-Pozo N."/>
            <person name="Barry K."/>
            <person name="Chen C."/>
            <person name="Wang M."/>
            <person name="Lipzen A."/>
            <person name="Daum C."/>
            <person name="Saski C.A."/>
            <person name="Payton A.C."/>
            <person name="Mcbreen J.C."/>
            <person name="Conrad R.E."/>
            <person name="Kollar L.M."/>
            <person name="Olsson S."/>
            <person name="Huttunen S."/>
            <person name="Landis J.B."/>
            <person name="Wickett N.J."/>
            <person name="Johnson M.G."/>
            <person name="Rensing S.A."/>
            <person name="Grimwood J."/>
            <person name="Schmutz J."/>
            <person name="Mcdaniel S.F."/>
        </authorList>
    </citation>
    <scope>NUCLEOTIDE SEQUENCE</scope>
    <source>
        <strain evidence="2">R40</strain>
    </source>
</reference>
<feature type="chain" id="PRO_5035782293" evidence="1">
    <location>
        <begin position="17"/>
        <end position="42"/>
    </location>
</feature>
<comment type="caution">
    <text evidence="2">The sequence shown here is derived from an EMBL/GenBank/DDBJ whole genome shotgun (WGS) entry which is preliminary data.</text>
</comment>
<dbReference type="EMBL" id="CM026421">
    <property type="protein sequence ID" value="KAG0590944.1"/>
    <property type="molecule type" value="Genomic_DNA"/>
</dbReference>
<dbReference type="Proteomes" id="UP000822688">
    <property type="component" value="Chromosome 1"/>
</dbReference>
<gene>
    <name evidence="2" type="ORF">KC19_1G138000</name>
</gene>
<name>A0A8T0J4V7_CERPU</name>
<accession>A0A8T0J4V7</accession>
<feature type="signal peptide" evidence="1">
    <location>
        <begin position="1"/>
        <end position="16"/>
    </location>
</feature>
<evidence type="ECO:0000256" key="1">
    <source>
        <dbReference type="SAM" id="SignalP"/>
    </source>
</evidence>
<evidence type="ECO:0000313" key="2">
    <source>
        <dbReference type="EMBL" id="KAG0590944.1"/>
    </source>
</evidence>
<sequence>MLCYAILLIIHHGCMGLSTTRVVCIYLSINQSNSEQTPCNIP</sequence>
<evidence type="ECO:0000313" key="3">
    <source>
        <dbReference type="Proteomes" id="UP000822688"/>
    </source>
</evidence>
<keyword evidence="1" id="KW-0732">Signal</keyword>
<proteinExistence type="predicted"/>
<organism evidence="2 3">
    <name type="scientific">Ceratodon purpureus</name>
    <name type="common">Fire moss</name>
    <name type="synonym">Dicranum purpureum</name>
    <dbReference type="NCBI Taxonomy" id="3225"/>
    <lineage>
        <taxon>Eukaryota</taxon>
        <taxon>Viridiplantae</taxon>
        <taxon>Streptophyta</taxon>
        <taxon>Embryophyta</taxon>
        <taxon>Bryophyta</taxon>
        <taxon>Bryophytina</taxon>
        <taxon>Bryopsida</taxon>
        <taxon>Dicranidae</taxon>
        <taxon>Pseudoditrichales</taxon>
        <taxon>Ditrichaceae</taxon>
        <taxon>Ceratodon</taxon>
    </lineage>
</organism>
<keyword evidence="3" id="KW-1185">Reference proteome</keyword>
<dbReference type="AlphaFoldDB" id="A0A8T0J4V7"/>
<protein>
    <submittedName>
        <fullName evidence="2">Uncharacterized protein</fullName>
    </submittedName>
</protein>